<gene>
    <name evidence="1" type="ORF">OKIOD_LOCUS1523</name>
</gene>
<proteinExistence type="predicted"/>
<dbReference type="Proteomes" id="UP001158576">
    <property type="component" value="Chromosome PAR"/>
</dbReference>
<keyword evidence="2" id="KW-1185">Reference proteome</keyword>
<evidence type="ECO:0000313" key="1">
    <source>
        <dbReference type="EMBL" id="CAG5081804.1"/>
    </source>
</evidence>
<dbReference type="SUPFAM" id="SSF141571">
    <property type="entry name" value="Pentapeptide repeat-like"/>
    <property type="match status" value="1"/>
</dbReference>
<name>A0ABN7RRR9_OIKDI</name>
<sequence>MGKRSVNRVIEEEIETEANPMEQQKIQCLDCECFGVLRRKGSECVADDVITNNFNLTDVKFFFANINNINLMDGNIDNANIDFVNIENVNFA</sequence>
<protein>
    <submittedName>
        <fullName evidence="1">Oidioi.mRNA.OKI2018_I69.PAR.g9965.t1.cds</fullName>
    </submittedName>
</protein>
<organism evidence="1 2">
    <name type="scientific">Oikopleura dioica</name>
    <name type="common">Tunicate</name>
    <dbReference type="NCBI Taxonomy" id="34765"/>
    <lineage>
        <taxon>Eukaryota</taxon>
        <taxon>Metazoa</taxon>
        <taxon>Chordata</taxon>
        <taxon>Tunicata</taxon>
        <taxon>Appendicularia</taxon>
        <taxon>Copelata</taxon>
        <taxon>Oikopleuridae</taxon>
        <taxon>Oikopleura</taxon>
    </lineage>
</organism>
<evidence type="ECO:0000313" key="2">
    <source>
        <dbReference type="Proteomes" id="UP001158576"/>
    </source>
</evidence>
<reference evidence="1 2" key="1">
    <citation type="submission" date="2021-04" db="EMBL/GenBank/DDBJ databases">
        <authorList>
            <person name="Bliznina A."/>
        </authorList>
    </citation>
    <scope>NUCLEOTIDE SEQUENCE [LARGE SCALE GENOMIC DNA]</scope>
</reference>
<accession>A0ABN7RRR9</accession>
<dbReference type="EMBL" id="OU015568">
    <property type="protein sequence ID" value="CAG5081804.1"/>
    <property type="molecule type" value="Genomic_DNA"/>
</dbReference>